<dbReference type="Proteomes" id="UP000241436">
    <property type="component" value="Unassembled WGS sequence"/>
</dbReference>
<dbReference type="EMBL" id="NVQC01000017">
    <property type="protein sequence ID" value="PTL36181.1"/>
    <property type="molecule type" value="Genomic_DNA"/>
</dbReference>
<evidence type="ECO:0000313" key="1">
    <source>
        <dbReference type="EMBL" id="PTL36181.1"/>
    </source>
</evidence>
<protein>
    <recommendedName>
        <fullName evidence="3">Glycerophosphotransferase</fullName>
    </recommendedName>
</protein>
<dbReference type="RefSeq" id="WP_107561928.1">
    <property type="nucleotide sequence ID" value="NZ_NVQC01000017.1"/>
</dbReference>
<reference evidence="2" key="2">
    <citation type="journal article" date="2018" name="Environ. Microbiol.">
        <title>Bloom of a denitrifying methanotroph, 'Candidatus Methylomirabilis limnetica', in a deep stratified lake.</title>
        <authorList>
            <person name="Graf J.S."/>
            <person name="Mayr M.J."/>
            <person name="Marchant H.K."/>
            <person name="Tienken D."/>
            <person name="Hach P.F."/>
            <person name="Brand A."/>
            <person name="Schubert C.J."/>
            <person name="Kuypers M.M."/>
            <person name="Milucka J."/>
        </authorList>
    </citation>
    <scope>NUCLEOTIDE SEQUENCE [LARGE SCALE GENOMIC DNA]</scope>
    <source>
        <strain evidence="2">Zug</strain>
    </source>
</reference>
<dbReference type="AlphaFoldDB" id="A0A2T4TYL7"/>
<evidence type="ECO:0008006" key="3">
    <source>
        <dbReference type="Google" id="ProtNLM"/>
    </source>
</evidence>
<evidence type="ECO:0000313" key="2">
    <source>
        <dbReference type="Proteomes" id="UP000241436"/>
    </source>
</evidence>
<sequence>MRIGFLFNHYSPHQVPHATPYAYELSRRHPEFEVIIAASTEAEADMARSIGELYPGHRCTLLRLHPAWWYPLIDPVVSKFTFERKKRILKDNLDFFRSLDALVAPERHCRRLRTQYGLRDLKLIHTRHGAGDREGTRDEHVTLFDFVLLPGQKYVDRFIKEGHLCAGRYAVIGWPKFDVVRALKPKRPRLFHNANPVVVYNPHFDQKVASWARMGHAVLDFFVANPHYNLIFAPHVVLFARRWRHGTWLPRRYKGVPNILIDTGSPASADMTYTLAADIYLGDVSSQVYEFLLDPKPCIFLNAHRVTWEHNPYYAHWHFGQVIDDVSHGLGPALEVASETHPQFLPKQRAGFAYTFHEEPDSTAAQRGADAIADFLAAVMGHNSMSPLLRL</sequence>
<keyword evidence="2" id="KW-1185">Reference proteome</keyword>
<dbReference type="SUPFAM" id="SSF53756">
    <property type="entry name" value="UDP-Glycosyltransferase/glycogen phosphorylase"/>
    <property type="match status" value="1"/>
</dbReference>
<dbReference type="OrthoDB" id="8437129at2"/>
<dbReference type="InterPro" id="IPR043148">
    <property type="entry name" value="TagF_C"/>
</dbReference>
<name>A0A2T4TYL7_9BACT</name>
<accession>A0A2T4TYL7</accession>
<proteinExistence type="predicted"/>
<gene>
    <name evidence="1" type="ORF">CLG94_05845</name>
</gene>
<dbReference type="Gene3D" id="3.40.50.12580">
    <property type="match status" value="1"/>
</dbReference>
<organism evidence="1 2">
    <name type="scientific">Candidatus Methylomirabilis limnetica</name>
    <dbReference type="NCBI Taxonomy" id="2033718"/>
    <lineage>
        <taxon>Bacteria</taxon>
        <taxon>Candidatus Methylomirabilota</taxon>
        <taxon>Candidatus Methylomirabilia</taxon>
        <taxon>Candidatus Methylomirabilales</taxon>
        <taxon>Candidatus Methylomirabilaceae</taxon>
        <taxon>Candidatus Methylomirabilis</taxon>
    </lineage>
</organism>
<reference evidence="1 2" key="1">
    <citation type="submission" date="2017-09" db="EMBL/GenBank/DDBJ databases">
        <title>Bloom of a denitrifying methanotroph, Candidatus Methylomirabilis limnetica, in a deep stratified lake.</title>
        <authorList>
            <person name="Graf J.S."/>
            <person name="Marchant H.K."/>
            <person name="Tienken D."/>
            <person name="Hach P.F."/>
            <person name="Brand A."/>
            <person name="Schubert C.J."/>
            <person name="Kuypers M.M."/>
            <person name="Milucka J."/>
        </authorList>
    </citation>
    <scope>NUCLEOTIDE SEQUENCE [LARGE SCALE GENOMIC DNA]</scope>
    <source>
        <strain evidence="1 2">Zug</strain>
    </source>
</reference>
<comment type="caution">
    <text evidence="1">The sequence shown here is derived from an EMBL/GenBank/DDBJ whole genome shotgun (WGS) entry which is preliminary data.</text>
</comment>